<dbReference type="AlphaFoldDB" id="A0AAD6RYK2"/>
<feature type="domain" description="AB hydrolase-1" evidence="2">
    <location>
        <begin position="86"/>
        <end position="349"/>
    </location>
</feature>
<dbReference type="Pfam" id="PF12697">
    <property type="entry name" value="Abhydrolase_6"/>
    <property type="match status" value="1"/>
</dbReference>
<organism evidence="3 4">
    <name type="scientific">Mycena alexandri</name>
    <dbReference type="NCBI Taxonomy" id="1745969"/>
    <lineage>
        <taxon>Eukaryota</taxon>
        <taxon>Fungi</taxon>
        <taxon>Dikarya</taxon>
        <taxon>Basidiomycota</taxon>
        <taxon>Agaricomycotina</taxon>
        <taxon>Agaricomycetes</taxon>
        <taxon>Agaricomycetidae</taxon>
        <taxon>Agaricales</taxon>
        <taxon>Marasmiineae</taxon>
        <taxon>Mycenaceae</taxon>
        <taxon>Mycena</taxon>
    </lineage>
</organism>
<evidence type="ECO:0000313" key="3">
    <source>
        <dbReference type="EMBL" id="KAJ7017839.1"/>
    </source>
</evidence>
<keyword evidence="1" id="KW-0732">Signal</keyword>
<evidence type="ECO:0000313" key="4">
    <source>
        <dbReference type="Proteomes" id="UP001218188"/>
    </source>
</evidence>
<gene>
    <name evidence="3" type="ORF">C8F04DRAFT_1053554</name>
</gene>
<sequence>MLLIALVVLFHFYIAFGASCNCSPVLVPVHVDVFVPKDPTDIFAGLKSNLSSLRRVEAIYSIYGLFCQPESMPASGGGKDPGVLQLLVHGITYTNQYWSPSVEEFQNYSYTAFSCDRGLSSLAIDWVGVGLSTRPANSSDMQHPTVAAALSQLAHHLQTVSLLPGVPPFKTIIGIGHSAGSGLLTFAAIIDGARSPFAALILTSALSDAGAAPTAPSSLVPSARDDTPLRWGALDPGYITAPNRSIFYPVDSTAFSPRMQLFDAFTRDVGSVAILAQTGVVSLAAQNYGGRVAKVLGAADQFICADGRCEDVAALSAAEGVLWPEAESFELVVLQNSGHDLNLDFFAPAAFRTFVGLVKKFSR</sequence>
<evidence type="ECO:0000256" key="1">
    <source>
        <dbReference type="SAM" id="SignalP"/>
    </source>
</evidence>
<evidence type="ECO:0000259" key="2">
    <source>
        <dbReference type="Pfam" id="PF12697"/>
    </source>
</evidence>
<dbReference type="Gene3D" id="3.40.50.1820">
    <property type="entry name" value="alpha/beta hydrolase"/>
    <property type="match status" value="1"/>
</dbReference>
<dbReference type="SUPFAM" id="SSF53474">
    <property type="entry name" value="alpha/beta-Hydrolases"/>
    <property type="match status" value="1"/>
</dbReference>
<feature type="chain" id="PRO_5042006399" description="AB hydrolase-1 domain-containing protein" evidence="1">
    <location>
        <begin position="18"/>
        <end position="363"/>
    </location>
</feature>
<comment type="caution">
    <text evidence="3">The sequence shown here is derived from an EMBL/GenBank/DDBJ whole genome shotgun (WGS) entry which is preliminary data.</text>
</comment>
<feature type="signal peptide" evidence="1">
    <location>
        <begin position="1"/>
        <end position="17"/>
    </location>
</feature>
<dbReference type="InterPro" id="IPR029058">
    <property type="entry name" value="AB_hydrolase_fold"/>
</dbReference>
<accession>A0AAD6RYK2</accession>
<name>A0AAD6RYK2_9AGAR</name>
<protein>
    <recommendedName>
        <fullName evidence="2">AB hydrolase-1 domain-containing protein</fullName>
    </recommendedName>
</protein>
<reference evidence="3" key="1">
    <citation type="submission" date="2023-03" db="EMBL/GenBank/DDBJ databases">
        <title>Massive genome expansion in bonnet fungi (Mycena s.s.) driven by repeated elements and novel gene families across ecological guilds.</title>
        <authorList>
            <consortium name="Lawrence Berkeley National Laboratory"/>
            <person name="Harder C.B."/>
            <person name="Miyauchi S."/>
            <person name="Viragh M."/>
            <person name="Kuo A."/>
            <person name="Thoen E."/>
            <person name="Andreopoulos B."/>
            <person name="Lu D."/>
            <person name="Skrede I."/>
            <person name="Drula E."/>
            <person name="Henrissat B."/>
            <person name="Morin E."/>
            <person name="Kohler A."/>
            <person name="Barry K."/>
            <person name="LaButti K."/>
            <person name="Morin E."/>
            <person name="Salamov A."/>
            <person name="Lipzen A."/>
            <person name="Mereny Z."/>
            <person name="Hegedus B."/>
            <person name="Baldrian P."/>
            <person name="Stursova M."/>
            <person name="Weitz H."/>
            <person name="Taylor A."/>
            <person name="Grigoriev I.V."/>
            <person name="Nagy L.G."/>
            <person name="Martin F."/>
            <person name="Kauserud H."/>
        </authorList>
    </citation>
    <scope>NUCLEOTIDE SEQUENCE</scope>
    <source>
        <strain evidence="3">CBHHK200</strain>
    </source>
</reference>
<dbReference type="InterPro" id="IPR000073">
    <property type="entry name" value="AB_hydrolase_1"/>
</dbReference>
<dbReference type="Proteomes" id="UP001218188">
    <property type="component" value="Unassembled WGS sequence"/>
</dbReference>
<proteinExistence type="predicted"/>
<keyword evidence="4" id="KW-1185">Reference proteome</keyword>
<dbReference type="EMBL" id="JARJCM010000376">
    <property type="protein sequence ID" value="KAJ7017839.1"/>
    <property type="molecule type" value="Genomic_DNA"/>
</dbReference>